<evidence type="ECO:0000256" key="2">
    <source>
        <dbReference type="ARBA" id="ARBA00022737"/>
    </source>
</evidence>
<gene>
    <name evidence="4" type="ORF">KHA94_20935</name>
</gene>
<evidence type="ECO:0000313" key="5">
    <source>
        <dbReference type="Proteomes" id="UP000681027"/>
    </source>
</evidence>
<accession>A0ABS5NXR0</accession>
<comment type="caution">
    <text evidence="4">The sequence shown here is derived from an EMBL/GenBank/DDBJ whole genome shotgun (WGS) entry which is preliminary data.</text>
</comment>
<evidence type="ECO:0000256" key="1">
    <source>
        <dbReference type="ARBA" id="ARBA00022679"/>
    </source>
</evidence>
<dbReference type="Gene3D" id="2.160.10.10">
    <property type="entry name" value="Hexapeptide repeat proteins"/>
    <property type="match status" value="1"/>
</dbReference>
<dbReference type="RefSeq" id="WP_213104066.1">
    <property type="nucleotide sequence ID" value="NZ_JAGYPM010000005.1"/>
</dbReference>
<dbReference type="CDD" id="cd03360">
    <property type="entry name" value="LbH_AT_putative"/>
    <property type="match status" value="1"/>
</dbReference>
<dbReference type="NCBIfam" id="TIGR03570">
    <property type="entry name" value="NeuD_NnaD"/>
    <property type="match status" value="1"/>
</dbReference>
<proteinExistence type="predicted"/>
<dbReference type="Pfam" id="PF17836">
    <property type="entry name" value="PglD_N"/>
    <property type="match status" value="1"/>
</dbReference>
<dbReference type="SUPFAM" id="SSF51161">
    <property type="entry name" value="Trimeric LpxA-like enzymes"/>
    <property type="match status" value="1"/>
</dbReference>
<dbReference type="EMBL" id="JAGYPM010000005">
    <property type="protein sequence ID" value="MBS4192611.1"/>
    <property type="molecule type" value="Genomic_DNA"/>
</dbReference>
<sequence length="223" mass="23827">MNRIPTYIIGTGGLGRGVLETVKAKAQHEANWEIAGFFDDYTPSGEIINGVRVLGTTEELKGILTFSNILIAIASPKVKETIYQRVQSNPYLFFPNLIHPSVKINDSVNLGKGNILSENVVMSANVEVGDFNLVHFNATLGHDVKIGNYTGIYPGCNVSGYSVIKDSVLVGTNAAILPSIIIEKNTTVGAGAVVTKDIEANCRVAGVPAEHINSVGQKYAEVL</sequence>
<dbReference type="InterPro" id="IPR018357">
    <property type="entry name" value="Hexapep_transf_CS"/>
</dbReference>
<dbReference type="Proteomes" id="UP000681027">
    <property type="component" value="Unassembled WGS sequence"/>
</dbReference>
<dbReference type="InterPro" id="IPR041561">
    <property type="entry name" value="PglD_N"/>
</dbReference>
<dbReference type="Pfam" id="PF00132">
    <property type="entry name" value="Hexapep"/>
    <property type="match status" value="1"/>
</dbReference>
<keyword evidence="1" id="KW-0808">Transferase</keyword>
<dbReference type="PANTHER" id="PTHR43300:SF7">
    <property type="entry name" value="UDP-N-ACETYLBACILLOSAMINE N-ACETYLTRANSFERASE"/>
    <property type="match status" value="1"/>
</dbReference>
<evidence type="ECO:0000259" key="3">
    <source>
        <dbReference type="Pfam" id="PF17836"/>
    </source>
</evidence>
<dbReference type="InterPro" id="IPR001451">
    <property type="entry name" value="Hexapep"/>
</dbReference>
<protein>
    <submittedName>
        <fullName evidence="4">NeuD/PglB/VioB family sugar acetyltransferase</fullName>
    </submittedName>
</protein>
<reference evidence="4 5" key="1">
    <citation type="submission" date="2021-05" db="EMBL/GenBank/DDBJ databases">
        <title>Novel Bacillus species.</title>
        <authorList>
            <person name="Liu G."/>
        </authorList>
    </citation>
    <scope>NUCLEOTIDE SEQUENCE [LARGE SCALE GENOMIC DNA]</scope>
    <source>
        <strain evidence="4 5">FJAT-49705</strain>
    </source>
</reference>
<keyword evidence="2" id="KW-0677">Repeat</keyword>
<keyword evidence="5" id="KW-1185">Reference proteome</keyword>
<dbReference type="InterPro" id="IPR011004">
    <property type="entry name" value="Trimer_LpxA-like_sf"/>
</dbReference>
<dbReference type="PANTHER" id="PTHR43300">
    <property type="entry name" value="ACETYLTRANSFERASE"/>
    <property type="match status" value="1"/>
</dbReference>
<organism evidence="4 5">
    <name type="scientific">Cytobacillus citreus</name>
    <dbReference type="NCBI Taxonomy" id="2833586"/>
    <lineage>
        <taxon>Bacteria</taxon>
        <taxon>Bacillati</taxon>
        <taxon>Bacillota</taxon>
        <taxon>Bacilli</taxon>
        <taxon>Bacillales</taxon>
        <taxon>Bacillaceae</taxon>
        <taxon>Cytobacillus</taxon>
    </lineage>
</organism>
<dbReference type="Gene3D" id="3.40.50.20">
    <property type="match status" value="1"/>
</dbReference>
<dbReference type="InterPro" id="IPR050179">
    <property type="entry name" value="Trans_hexapeptide_repeat"/>
</dbReference>
<dbReference type="PROSITE" id="PS00101">
    <property type="entry name" value="HEXAPEP_TRANSFERASES"/>
    <property type="match status" value="1"/>
</dbReference>
<evidence type="ECO:0000313" key="4">
    <source>
        <dbReference type="EMBL" id="MBS4192611.1"/>
    </source>
</evidence>
<name>A0ABS5NXR0_9BACI</name>
<dbReference type="InterPro" id="IPR020019">
    <property type="entry name" value="AcTrfase_PglD-like"/>
</dbReference>
<feature type="domain" description="PglD N-terminal" evidence="3">
    <location>
        <begin position="7"/>
        <end position="86"/>
    </location>
</feature>